<dbReference type="EMBL" id="JAUDZG010000002">
    <property type="protein sequence ID" value="KAK3308211.1"/>
    <property type="molecule type" value="Genomic_DNA"/>
</dbReference>
<feature type="region of interest" description="Disordered" evidence="1">
    <location>
        <begin position="100"/>
        <end position="135"/>
    </location>
</feature>
<sequence length="386" mass="42077">MDDNRGHRRQDEPPVYPASSSRQHQPLHGPSQHRAHSFAGAQGGRFRPAPIATSAPGTTRGIGGSTGYSTYYSEHPAASFSTTALPQGAMGYHSTADYGQADSRQQQSFGGTYPPTMMYNVQQTGGPQATSVYDASPQYPSRQAAALPMMATDVTGPYFPSEPTNAAGPSALQAQAASSSTAQVYQQPGLHGYSTGSMATMGGMATSQTTPTPDVRMDEEYPTTAGLDEAYTSYQTALKEIFQNIRNGVLADASESLLGVSDWLLNHVVELGLTSDDQNLHEERIKLWNDFNHAWLAIFQRQKEMMESGQQLQRTQTLIPHEGLKKMGKSLVRYCDNIERHGLVDYQYGVWEEQIVDILGECLTLYESAIQPTGDGGEGIPDEQRR</sequence>
<organism evidence="2 3">
    <name type="scientific">Chaetomium strumarium</name>
    <dbReference type="NCBI Taxonomy" id="1170767"/>
    <lineage>
        <taxon>Eukaryota</taxon>
        <taxon>Fungi</taxon>
        <taxon>Dikarya</taxon>
        <taxon>Ascomycota</taxon>
        <taxon>Pezizomycotina</taxon>
        <taxon>Sordariomycetes</taxon>
        <taxon>Sordariomycetidae</taxon>
        <taxon>Sordariales</taxon>
        <taxon>Chaetomiaceae</taxon>
        <taxon>Chaetomium</taxon>
    </lineage>
</organism>
<name>A0AAJ0GXX5_9PEZI</name>
<dbReference type="AlphaFoldDB" id="A0AAJ0GXX5"/>
<dbReference type="GeneID" id="87885549"/>
<feature type="region of interest" description="Disordered" evidence="1">
    <location>
        <begin position="196"/>
        <end position="216"/>
    </location>
</feature>
<comment type="caution">
    <text evidence="2">The sequence shown here is derived from an EMBL/GenBank/DDBJ whole genome shotgun (WGS) entry which is preliminary data.</text>
</comment>
<feature type="region of interest" description="Disordered" evidence="1">
    <location>
        <begin position="1"/>
        <end position="62"/>
    </location>
</feature>
<feature type="compositionally biased region" description="Polar residues" evidence="1">
    <location>
        <begin position="119"/>
        <end position="135"/>
    </location>
</feature>
<evidence type="ECO:0000313" key="3">
    <source>
        <dbReference type="Proteomes" id="UP001273166"/>
    </source>
</evidence>
<evidence type="ECO:0000313" key="2">
    <source>
        <dbReference type="EMBL" id="KAK3308211.1"/>
    </source>
</evidence>
<dbReference type="RefSeq" id="XP_062723991.1">
    <property type="nucleotide sequence ID" value="XM_062866720.1"/>
</dbReference>
<gene>
    <name evidence="2" type="ORF">B0T15DRAFT_490803</name>
</gene>
<dbReference type="Proteomes" id="UP001273166">
    <property type="component" value="Unassembled WGS sequence"/>
</dbReference>
<reference evidence="2" key="1">
    <citation type="journal article" date="2023" name="Mol. Phylogenet. Evol.">
        <title>Genome-scale phylogeny and comparative genomics of the fungal order Sordariales.</title>
        <authorList>
            <person name="Hensen N."/>
            <person name="Bonometti L."/>
            <person name="Westerberg I."/>
            <person name="Brannstrom I.O."/>
            <person name="Guillou S."/>
            <person name="Cros-Aarteil S."/>
            <person name="Calhoun S."/>
            <person name="Haridas S."/>
            <person name="Kuo A."/>
            <person name="Mondo S."/>
            <person name="Pangilinan J."/>
            <person name="Riley R."/>
            <person name="LaButti K."/>
            <person name="Andreopoulos B."/>
            <person name="Lipzen A."/>
            <person name="Chen C."/>
            <person name="Yan M."/>
            <person name="Daum C."/>
            <person name="Ng V."/>
            <person name="Clum A."/>
            <person name="Steindorff A."/>
            <person name="Ohm R.A."/>
            <person name="Martin F."/>
            <person name="Silar P."/>
            <person name="Natvig D.O."/>
            <person name="Lalanne C."/>
            <person name="Gautier V."/>
            <person name="Ament-Velasquez S.L."/>
            <person name="Kruys A."/>
            <person name="Hutchinson M.I."/>
            <person name="Powell A.J."/>
            <person name="Barry K."/>
            <person name="Miller A.N."/>
            <person name="Grigoriev I.V."/>
            <person name="Debuchy R."/>
            <person name="Gladieux P."/>
            <person name="Hiltunen Thoren M."/>
            <person name="Johannesson H."/>
        </authorList>
    </citation>
    <scope>NUCLEOTIDE SEQUENCE</scope>
    <source>
        <strain evidence="2">CBS 333.67</strain>
    </source>
</reference>
<accession>A0AAJ0GXX5</accession>
<proteinExistence type="predicted"/>
<reference evidence="2" key="2">
    <citation type="submission" date="2023-06" db="EMBL/GenBank/DDBJ databases">
        <authorList>
            <consortium name="Lawrence Berkeley National Laboratory"/>
            <person name="Mondo S.J."/>
            <person name="Hensen N."/>
            <person name="Bonometti L."/>
            <person name="Westerberg I."/>
            <person name="Brannstrom I.O."/>
            <person name="Guillou S."/>
            <person name="Cros-Aarteil S."/>
            <person name="Calhoun S."/>
            <person name="Haridas S."/>
            <person name="Kuo A."/>
            <person name="Pangilinan J."/>
            <person name="Riley R."/>
            <person name="Labutti K."/>
            <person name="Andreopoulos B."/>
            <person name="Lipzen A."/>
            <person name="Chen C."/>
            <person name="Yanf M."/>
            <person name="Daum C."/>
            <person name="Ng V."/>
            <person name="Clum A."/>
            <person name="Steindorff A."/>
            <person name="Ohm R."/>
            <person name="Martin F."/>
            <person name="Silar P."/>
            <person name="Natvig D."/>
            <person name="Lalanne C."/>
            <person name="Gautier V."/>
            <person name="Ament-Velasquez S.L."/>
            <person name="Kruys A."/>
            <person name="Hutchinson M.I."/>
            <person name="Powell A.J."/>
            <person name="Barry K."/>
            <person name="Miller A.N."/>
            <person name="Grigoriev I.V."/>
            <person name="Debuchy R."/>
            <person name="Gladieux P."/>
            <person name="Thoren M.H."/>
            <person name="Johannesson H."/>
        </authorList>
    </citation>
    <scope>NUCLEOTIDE SEQUENCE</scope>
    <source>
        <strain evidence="2">CBS 333.67</strain>
    </source>
</reference>
<evidence type="ECO:0000256" key="1">
    <source>
        <dbReference type="SAM" id="MobiDB-lite"/>
    </source>
</evidence>
<protein>
    <submittedName>
        <fullName evidence="2">Uncharacterized protein</fullName>
    </submittedName>
</protein>
<keyword evidence="3" id="KW-1185">Reference proteome</keyword>